<feature type="compositionally biased region" description="Polar residues" evidence="1">
    <location>
        <begin position="65"/>
        <end position="75"/>
    </location>
</feature>
<dbReference type="InterPro" id="IPR002625">
    <property type="entry name" value="Smr_dom"/>
</dbReference>
<evidence type="ECO:0000313" key="3">
    <source>
        <dbReference type="EMBL" id="SDX88998.1"/>
    </source>
</evidence>
<protein>
    <submittedName>
        <fullName evidence="3">DNA-nicking endonuclease, Smr domain</fullName>
    </submittedName>
</protein>
<organism evidence="3 4">
    <name type="scientific">Citreimonas salinaria</name>
    <dbReference type="NCBI Taxonomy" id="321339"/>
    <lineage>
        <taxon>Bacteria</taxon>
        <taxon>Pseudomonadati</taxon>
        <taxon>Pseudomonadota</taxon>
        <taxon>Alphaproteobacteria</taxon>
        <taxon>Rhodobacterales</taxon>
        <taxon>Roseobacteraceae</taxon>
        <taxon>Citreimonas</taxon>
    </lineage>
</organism>
<dbReference type="PROSITE" id="PS50828">
    <property type="entry name" value="SMR"/>
    <property type="match status" value="1"/>
</dbReference>
<dbReference type="GO" id="GO:0004519">
    <property type="term" value="F:endonuclease activity"/>
    <property type="evidence" value="ECO:0007669"/>
    <property type="project" value="UniProtKB-KW"/>
</dbReference>
<dbReference type="Proteomes" id="UP000199286">
    <property type="component" value="Unassembled WGS sequence"/>
</dbReference>
<keyword evidence="4" id="KW-1185">Reference proteome</keyword>
<evidence type="ECO:0000313" key="4">
    <source>
        <dbReference type="Proteomes" id="UP000199286"/>
    </source>
</evidence>
<evidence type="ECO:0000259" key="2">
    <source>
        <dbReference type="PROSITE" id="PS50828"/>
    </source>
</evidence>
<reference evidence="3 4" key="1">
    <citation type="submission" date="2016-10" db="EMBL/GenBank/DDBJ databases">
        <authorList>
            <person name="de Groot N.N."/>
        </authorList>
    </citation>
    <scope>NUCLEOTIDE SEQUENCE [LARGE SCALE GENOMIC DNA]</scope>
    <source>
        <strain evidence="3 4">DSM 26880</strain>
    </source>
</reference>
<dbReference type="OrthoDB" id="7165597at2"/>
<name>A0A1H3FF30_9RHOB</name>
<keyword evidence="3" id="KW-0378">Hydrolase</keyword>
<dbReference type="EMBL" id="FNPF01000001">
    <property type="protein sequence ID" value="SDX88998.1"/>
    <property type="molecule type" value="Genomic_DNA"/>
</dbReference>
<dbReference type="AlphaFoldDB" id="A0A1H3FF30"/>
<dbReference type="SMART" id="SM00463">
    <property type="entry name" value="SMR"/>
    <property type="match status" value="1"/>
</dbReference>
<gene>
    <name evidence="3" type="ORF">SAMN05444340_101359</name>
</gene>
<feature type="compositionally biased region" description="Basic and acidic residues" evidence="1">
    <location>
        <begin position="31"/>
        <end position="47"/>
    </location>
</feature>
<evidence type="ECO:0000256" key="1">
    <source>
        <dbReference type="SAM" id="MobiDB-lite"/>
    </source>
</evidence>
<accession>A0A1H3FF30</accession>
<sequence length="197" mass="22474">MTRRRLRPDELELWQQIARSTDPLHKRARHRTEAPQKQSRAEPKQKPDPLPIQPFTVGQAAKARTATQSVPQPTGQWLDAQPKRMDSKAYTRLKRGKLAPEARLDLHGLTLDEAHPRLISFILRGQSRGFRLVLVITGKGRREDPYDPMPDRRGVLKRQVPIWLGQAPVAQAVLQVAPAHVRHGGEGAYYVYLRKSR</sequence>
<keyword evidence="3" id="KW-0255">Endonuclease</keyword>
<proteinExistence type="predicted"/>
<keyword evidence="3" id="KW-0540">Nuclease</keyword>
<dbReference type="SUPFAM" id="SSF160443">
    <property type="entry name" value="SMR domain-like"/>
    <property type="match status" value="1"/>
</dbReference>
<feature type="region of interest" description="Disordered" evidence="1">
    <location>
        <begin position="18"/>
        <end position="86"/>
    </location>
</feature>
<dbReference type="STRING" id="321339.SAMN05444340_101359"/>
<dbReference type="PANTHER" id="PTHR35562:SF2">
    <property type="entry name" value="DNA ENDONUCLEASE SMRA-RELATED"/>
    <property type="match status" value="1"/>
</dbReference>
<dbReference type="InterPro" id="IPR036063">
    <property type="entry name" value="Smr_dom_sf"/>
</dbReference>
<dbReference type="Pfam" id="PF01713">
    <property type="entry name" value="Smr"/>
    <property type="match status" value="1"/>
</dbReference>
<dbReference type="Gene3D" id="3.30.1370.110">
    <property type="match status" value="1"/>
</dbReference>
<dbReference type="PANTHER" id="PTHR35562">
    <property type="entry name" value="DNA ENDONUCLEASE SMRA-RELATED"/>
    <property type="match status" value="1"/>
</dbReference>
<dbReference type="RefSeq" id="WP_089878260.1">
    <property type="nucleotide sequence ID" value="NZ_FNPF01000001.1"/>
</dbReference>
<feature type="domain" description="Smr" evidence="2">
    <location>
        <begin position="104"/>
        <end position="194"/>
    </location>
</feature>